<name>A0A3B1DEK7_9ZZZZ</name>
<reference evidence="1" key="1">
    <citation type="submission" date="2018-06" db="EMBL/GenBank/DDBJ databases">
        <authorList>
            <person name="Zhirakovskaya E."/>
        </authorList>
    </citation>
    <scope>NUCLEOTIDE SEQUENCE</scope>
</reference>
<accession>A0A3B1DEK7</accession>
<dbReference type="Gene3D" id="1.25.40.10">
    <property type="entry name" value="Tetratricopeptide repeat domain"/>
    <property type="match status" value="1"/>
</dbReference>
<organism evidence="1">
    <name type="scientific">hydrothermal vent metagenome</name>
    <dbReference type="NCBI Taxonomy" id="652676"/>
    <lineage>
        <taxon>unclassified sequences</taxon>
        <taxon>metagenomes</taxon>
        <taxon>ecological metagenomes</taxon>
    </lineage>
</organism>
<dbReference type="AlphaFoldDB" id="A0A3B1DEK7"/>
<sequence>MKAFRLLLIVTFFLSLFSISKAGGGPENVLVVVNADSWASKTIANEYVRLRNIPPSNVLYLEGISTYETISVDDFRKKILIPTLTYLKKNKLSEQIDCIAYSSDIPYSVNLHSDVAKLSRKLGNTYTPVGAINGMTYLAGLVLAENANYLGRNTNFYSRRMVRVGGPAPKKVKRPSNKEFEQFTKSNKLTKNKKWKEAAAILEPLAKAHPQFAIFHYNLACSYARLNQVEKMMDSLESAYKAGWTNSQHSLKDEDLKPFVKKKKFLTWIAKVKKKEAKLKKFKYKVQPSQAFRHTYQWNRQGKRVTKNGSRYLLSTMLAMTSGRGNSVEEAITSLRRSKQADETHPKGTIYILKNNNVRSRTRERAFEPTVATLKKMGINAEIINGILPKNKKDVMGVVIGSARYPWEGSGSTILPGAIVESLTSTSGVMRERASQTPLSNMIRNGAAASSGTVTEPYALQAKFPLPFIHVHYAKGCSLAEAYYQSLTGPYQLLIVGDPLCQPWASKPKIAVKEIYPGIKLRKSIQLTPLYKGKETDIDRFELYVDGLRVSKAASGKQQLTLNAKKLSVGFHEIRIVAVKSGEIETQGNLIIPIEVIGKNKVPLLTVTPGEKVQWNQSITVKSNCKGAKEILLFHNSRQLGRKKGNQVTFKINPQVLGQGFVTLFVKATVNGKQLQSVPVTIEIVSPRALRAVKMKRKTKLVKGLQLRWKKNRKGVVIKDTRKADWLAKQKLPAKTKFELTGIFEAEEDAVYQFQLNDNCKSRIFIDNVELKPTNKTGWKYLPVHLAKGTHYFGLKGTTSKRPRLRVCFGGKGTYSISEKQFSH</sequence>
<dbReference type="NCBIfam" id="NF047558">
    <property type="entry name" value="TPR_END_plus"/>
    <property type="match status" value="1"/>
</dbReference>
<protein>
    <recommendedName>
        <fullName evidence="2">TIGR03790 family protein</fullName>
    </recommendedName>
</protein>
<gene>
    <name evidence="1" type="ORF">MNBD_PLANCTO02-1292</name>
</gene>
<dbReference type="SUPFAM" id="SSF48452">
    <property type="entry name" value="TPR-like"/>
    <property type="match status" value="1"/>
</dbReference>
<evidence type="ECO:0008006" key="2">
    <source>
        <dbReference type="Google" id="ProtNLM"/>
    </source>
</evidence>
<evidence type="ECO:0000313" key="1">
    <source>
        <dbReference type="EMBL" id="VAX37291.1"/>
    </source>
</evidence>
<dbReference type="EMBL" id="UOGL01000112">
    <property type="protein sequence ID" value="VAX37291.1"/>
    <property type="molecule type" value="Genomic_DNA"/>
</dbReference>
<proteinExistence type="predicted"/>
<dbReference type="InterPro" id="IPR011990">
    <property type="entry name" value="TPR-like_helical_dom_sf"/>
</dbReference>